<organism evidence="3 4">
    <name type="scientific">Jiangella mangrovi</name>
    <dbReference type="NCBI Taxonomy" id="1524084"/>
    <lineage>
        <taxon>Bacteria</taxon>
        <taxon>Bacillati</taxon>
        <taxon>Actinomycetota</taxon>
        <taxon>Actinomycetes</taxon>
        <taxon>Jiangellales</taxon>
        <taxon>Jiangellaceae</taxon>
        <taxon>Jiangella</taxon>
    </lineage>
</organism>
<dbReference type="GO" id="GO:0003978">
    <property type="term" value="F:UDP-glucose 4-epimerase activity"/>
    <property type="evidence" value="ECO:0007669"/>
    <property type="project" value="UniProtKB-EC"/>
</dbReference>
<feature type="domain" description="NAD-dependent epimerase/dehydratase" evidence="2">
    <location>
        <begin position="3"/>
        <end position="271"/>
    </location>
</feature>
<dbReference type="PANTHER" id="PTHR43000">
    <property type="entry name" value="DTDP-D-GLUCOSE 4,6-DEHYDRATASE-RELATED"/>
    <property type="match status" value="1"/>
</dbReference>
<dbReference type="AlphaFoldDB" id="A0A7W9GXN9"/>
<accession>A0A7W9GXN9</accession>
<evidence type="ECO:0000256" key="1">
    <source>
        <dbReference type="ARBA" id="ARBA00007637"/>
    </source>
</evidence>
<dbReference type="RefSeq" id="WP_184828589.1">
    <property type="nucleotide sequence ID" value="NZ_JACHMM010000001.1"/>
</dbReference>
<dbReference type="SUPFAM" id="SSF51735">
    <property type="entry name" value="NAD(P)-binding Rossmann-fold domains"/>
    <property type="match status" value="1"/>
</dbReference>
<protein>
    <submittedName>
        <fullName evidence="3">UDP-glucose 4-epimerase</fullName>
        <ecNumber evidence="3">5.1.3.2</ecNumber>
    </submittedName>
</protein>
<dbReference type="Gene3D" id="3.40.50.720">
    <property type="entry name" value="NAD(P)-binding Rossmann-like Domain"/>
    <property type="match status" value="1"/>
</dbReference>
<comment type="similarity">
    <text evidence="1">Belongs to the NAD(P)-dependent epimerase/dehydratase family.</text>
</comment>
<keyword evidence="3" id="KW-0413">Isomerase</keyword>
<evidence type="ECO:0000313" key="3">
    <source>
        <dbReference type="EMBL" id="MBB5791656.1"/>
    </source>
</evidence>
<dbReference type="EMBL" id="JACHMM010000001">
    <property type="protein sequence ID" value="MBB5791656.1"/>
    <property type="molecule type" value="Genomic_DNA"/>
</dbReference>
<comment type="caution">
    <text evidence="3">The sequence shown here is derived from an EMBL/GenBank/DDBJ whole genome shotgun (WGS) entry which is preliminary data.</text>
</comment>
<sequence>MRVLVTGAAGRVGANMVRRLVTAGADVKAMVLPGDPLRSKLDPFPDIEVVEADLGDQPAIDAACKNVTHVVHLAAQLIRGDTPVDRFYDVNAFGTLRLLEGVVKAGVPIDRFVLASSDGTYRPGAPPAVPLTEDSPQEPADYYGTGKLLGEYILRNHAAQYDIPFAITRFATVVSPEEVGDMFRLDFWRRVLSWQALGKDCHIWHLFDGQPDLVKIFDAQTGDAPGDTAVGLTGPDGTPWTLSILDVRDAVDGLYLALTEPEAVGHAFNLAAARPTSHDDGAAAIADAYGVPKLMVEMPMAHHLELDIRRARTMLGFEPRFDFRSMAATAARPRL</sequence>
<keyword evidence="4" id="KW-1185">Reference proteome</keyword>
<evidence type="ECO:0000313" key="4">
    <source>
        <dbReference type="Proteomes" id="UP000542813"/>
    </source>
</evidence>
<reference evidence="3 4" key="1">
    <citation type="submission" date="2020-08" db="EMBL/GenBank/DDBJ databases">
        <title>Sequencing the genomes of 1000 actinobacteria strains.</title>
        <authorList>
            <person name="Klenk H.-P."/>
        </authorList>
    </citation>
    <scope>NUCLEOTIDE SEQUENCE [LARGE SCALE GENOMIC DNA]</scope>
    <source>
        <strain evidence="3 4">DSM 102122</strain>
    </source>
</reference>
<dbReference type="Proteomes" id="UP000542813">
    <property type="component" value="Unassembled WGS sequence"/>
</dbReference>
<dbReference type="InterPro" id="IPR036291">
    <property type="entry name" value="NAD(P)-bd_dom_sf"/>
</dbReference>
<dbReference type="EC" id="5.1.3.2" evidence="3"/>
<dbReference type="InterPro" id="IPR001509">
    <property type="entry name" value="Epimerase_deHydtase"/>
</dbReference>
<proteinExistence type="inferred from homology"/>
<dbReference type="Pfam" id="PF01370">
    <property type="entry name" value="Epimerase"/>
    <property type="match status" value="1"/>
</dbReference>
<evidence type="ECO:0000259" key="2">
    <source>
        <dbReference type="Pfam" id="PF01370"/>
    </source>
</evidence>
<gene>
    <name evidence="3" type="ORF">HD601_006231</name>
</gene>
<name>A0A7W9GXN9_9ACTN</name>